<proteinExistence type="predicted"/>
<keyword evidence="2" id="KW-1185">Reference proteome</keyword>
<dbReference type="EMBL" id="FQVO01000002">
    <property type="protein sequence ID" value="SHE56102.1"/>
    <property type="molecule type" value="Genomic_DNA"/>
</dbReference>
<dbReference type="STRING" id="1302685.SAMN05444408_102108"/>
<organism evidence="1 2">
    <name type="scientific">Chryseobacterium takakiae</name>
    <dbReference type="NCBI Taxonomy" id="1302685"/>
    <lineage>
        <taxon>Bacteria</taxon>
        <taxon>Pseudomonadati</taxon>
        <taxon>Bacteroidota</taxon>
        <taxon>Flavobacteriia</taxon>
        <taxon>Flavobacteriales</taxon>
        <taxon>Weeksellaceae</taxon>
        <taxon>Chryseobacterium group</taxon>
        <taxon>Chryseobacterium</taxon>
    </lineage>
</organism>
<gene>
    <name evidence="1" type="ORF">SAMN05444408_102108</name>
</gene>
<dbReference type="AlphaFoldDB" id="A0A1M4UH52"/>
<accession>A0A1M4UH52</accession>
<evidence type="ECO:0000313" key="1">
    <source>
        <dbReference type="EMBL" id="SHE56102.1"/>
    </source>
</evidence>
<name>A0A1M4UH52_9FLAO</name>
<sequence length="43" mass="4813">MDDANPVLKLQVPKQSLEEWSTFNCAECDAFNKALNAGAKWKT</sequence>
<evidence type="ECO:0000313" key="2">
    <source>
        <dbReference type="Proteomes" id="UP000184236"/>
    </source>
</evidence>
<dbReference type="Proteomes" id="UP000184236">
    <property type="component" value="Unassembled WGS sequence"/>
</dbReference>
<protein>
    <submittedName>
        <fullName evidence="1">Uncharacterized protein</fullName>
    </submittedName>
</protein>
<reference evidence="2" key="1">
    <citation type="submission" date="2016-11" db="EMBL/GenBank/DDBJ databases">
        <authorList>
            <person name="Varghese N."/>
            <person name="Submissions S."/>
        </authorList>
    </citation>
    <scope>NUCLEOTIDE SEQUENCE [LARGE SCALE GENOMIC DNA]</scope>
    <source>
        <strain evidence="2">DSM 26898</strain>
    </source>
</reference>